<feature type="region of interest" description="Disordered" evidence="1">
    <location>
        <begin position="119"/>
        <end position="147"/>
    </location>
</feature>
<protein>
    <submittedName>
        <fullName evidence="2">Uncharacterized protein</fullName>
    </submittedName>
</protein>
<evidence type="ECO:0000313" key="2">
    <source>
        <dbReference type="EMBL" id="WAQ89525.1"/>
    </source>
</evidence>
<dbReference type="Proteomes" id="UP001164743">
    <property type="component" value="Chromosome 11A"/>
</dbReference>
<dbReference type="RefSeq" id="XP_053025080.1">
    <property type="nucleotide sequence ID" value="XM_053161100.1"/>
</dbReference>
<reference evidence="2" key="1">
    <citation type="submission" date="2022-10" db="EMBL/GenBank/DDBJ databases">
        <title>Puccinia triticina Genome sequencing and assembly.</title>
        <authorList>
            <person name="Li C."/>
        </authorList>
    </citation>
    <scope>NUCLEOTIDE SEQUENCE</scope>
    <source>
        <strain evidence="2">Pt15</strain>
    </source>
</reference>
<gene>
    <name evidence="2" type="ORF">PtA15_11A214</name>
</gene>
<sequence length="198" mass="22800">MDPHAAAESSTIMALIRRWFNGRRDDLHREERKPGSAESQKRLIRKSRLRKTLSKNRTETLQRLNVDEKFQGIFSDPQCNSDTEDLENGKQVKVKLAWRSKIADSLAEKIDMLTVQRKEETSRKAFGPGQLLENRRQNSDSNSTVSQAKIPRCLPRDWYDKQLLQDLGKSAREHLSDQAPLGLSDLCFHLDQLISSQQ</sequence>
<organism evidence="2 3">
    <name type="scientific">Puccinia triticina</name>
    <dbReference type="NCBI Taxonomy" id="208348"/>
    <lineage>
        <taxon>Eukaryota</taxon>
        <taxon>Fungi</taxon>
        <taxon>Dikarya</taxon>
        <taxon>Basidiomycota</taxon>
        <taxon>Pucciniomycotina</taxon>
        <taxon>Pucciniomycetes</taxon>
        <taxon>Pucciniales</taxon>
        <taxon>Pucciniaceae</taxon>
        <taxon>Puccinia</taxon>
    </lineage>
</organism>
<name>A0ABY7D0G3_9BASI</name>
<evidence type="ECO:0000313" key="3">
    <source>
        <dbReference type="Proteomes" id="UP001164743"/>
    </source>
</evidence>
<dbReference type="EMBL" id="CP110431">
    <property type="protein sequence ID" value="WAQ89525.1"/>
    <property type="molecule type" value="Genomic_DNA"/>
</dbReference>
<keyword evidence="3" id="KW-1185">Reference proteome</keyword>
<proteinExistence type="predicted"/>
<dbReference type="GeneID" id="77801995"/>
<accession>A0ABY7D0G3</accession>
<evidence type="ECO:0000256" key="1">
    <source>
        <dbReference type="SAM" id="MobiDB-lite"/>
    </source>
</evidence>